<dbReference type="AlphaFoldDB" id="D9SSX9"/>
<name>D9SSX9_CLOC7</name>
<evidence type="ECO:0000256" key="1">
    <source>
        <dbReference type="SAM" id="Phobius"/>
    </source>
</evidence>
<dbReference type="Proteomes" id="UP000002730">
    <property type="component" value="Chromosome"/>
</dbReference>
<proteinExistence type="predicted"/>
<keyword evidence="1" id="KW-0472">Membrane</keyword>
<keyword evidence="1" id="KW-0812">Transmembrane</keyword>
<dbReference type="RefSeq" id="WP_013291814.1">
    <property type="nucleotide sequence ID" value="NC_014393.1"/>
</dbReference>
<protein>
    <submittedName>
        <fullName evidence="2">Uncharacterized protein</fullName>
    </submittedName>
</protein>
<dbReference type="OrthoDB" id="1494837at2"/>
<evidence type="ECO:0000313" key="2">
    <source>
        <dbReference type="EMBL" id="ADL52641.1"/>
    </source>
</evidence>
<gene>
    <name evidence="2" type="ordered locus">Clocel_2948</name>
</gene>
<accession>D9SSX9</accession>
<organism evidence="2 3">
    <name type="scientific">Clostridium cellulovorans (strain ATCC 35296 / DSM 3052 / OCM 3 / 743B)</name>
    <dbReference type="NCBI Taxonomy" id="573061"/>
    <lineage>
        <taxon>Bacteria</taxon>
        <taxon>Bacillati</taxon>
        <taxon>Bacillota</taxon>
        <taxon>Clostridia</taxon>
        <taxon>Eubacteriales</taxon>
        <taxon>Clostridiaceae</taxon>
        <taxon>Clostridium</taxon>
    </lineage>
</organism>
<feature type="transmembrane region" description="Helical" evidence="1">
    <location>
        <begin position="6"/>
        <end position="26"/>
    </location>
</feature>
<keyword evidence="1" id="KW-1133">Transmembrane helix</keyword>
<keyword evidence="3" id="KW-1185">Reference proteome</keyword>
<dbReference type="EMBL" id="CP002160">
    <property type="protein sequence ID" value="ADL52641.1"/>
    <property type="molecule type" value="Genomic_DNA"/>
</dbReference>
<dbReference type="HOGENOM" id="CLU_1076467_0_0_9"/>
<evidence type="ECO:0000313" key="3">
    <source>
        <dbReference type="Proteomes" id="UP000002730"/>
    </source>
</evidence>
<sequence length="258" mass="30021">MKDLSIWVSIATLVTALTGLLNILVLRKQTRDSLKPEVIILENKISLFWNYSVFGKILTPGYCVKSENLKETEVFIDKDQTVYETHVISLCIANIGKESAKNIKITWDIDYLELINVLKTFDKENQFKVEFGDENLDTIFFYDEEQKFGLGIPLNEISSVQYILPVAKNSNLVEVEMPTCFRYIYAAMLKLESENHEMTYMLDNLKVNVTIEYKDISSNRYKSKFIIKFERIVSYKAEGVQDKLKRAMDLKMKVTKTW</sequence>
<reference evidence="2 3" key="1">
    <citation type="submission" date="2010-08" db="EMBL/GenBank/DDBJ databases">
        <title>Complete sequence of Clostridium cellulovorans 743B.</title>
        <authorList>
            <consortium name="US DOE Joint Genome Institute"/>
            <person name="Lucas S."/>
            <person name="Copeland A."/>
            <person name="Lapidus A."/>
            <person name="Cheng J.-F."/>
            <person name="Bruce D."/>
            <person name="Goodwin L."/>
            <person name="Pitluck S."/>
            <person name="Chertkov O."/>
            <person name="Detter J.C."/>
            <person name="Han C."/>
            <person name="Tapia R."/>
            <person name="Land M."/>
            <person name="Hauser L."/>
            <person name="Chang Y.-J."/>
            <person name="Jeffries C."/>
            <person name="Kyrpides N."/>
            <person name="Ivanova N."/>
            <person name="Mikhailova N."/>
            <person name="Hemme C.L."/>
            <person name="Woyke T."/>
        </authorList>
    </citation>
    <scope>NUCLEOTIDE SEQUENCE [LARGE SCALE GENOMIC DNA]</scope>
    <source>
        <strain evidence="3">ATCC 35296 / DSM 3052 / OCM 3 / 743B</strain>
    </source>
</reference>
<dbReference type="KEGG" id="ccb:Clocel_2948"/>